<dbReference type="RefSeq" id="WP_027272267.1">
    <property type="nucleotide sequence ID" value="NZ_CAAAJE010000037.1"/>
</dbReference>
<evidence type="ECO:0000313" key="1">
    <source>
        <dbReference type="EMBL" id="KTD59616.1"/>
    </source>
</evidence>
<evidence type="ECO:0000313" key="2">
    <source>
        <dbReference type="Proteomes" id="UP000054621"/>
    </source>
</evidence>
<sequence length="90" mass="10490">MTIEKRLIELEEDIETIKEMSHLLAQNIKNSEMLLERIAKRLSHYEKAKQQAAMNHGELLNAFGIMNQQKQQEHEFIDESPVNSLIKSTI</sequence>
<dbReference type="AlphaFoldDB" id="A0A0W0YRZ1"/>
<reference evidence="1 2" key="1">
    <citation type="submission" date="2015-11" db="EMBL/GenBank/DDBJ databases">
        <title>Genomic analysis of 38 Legionella species identifies large and diverse effector repertoires.</title>
        <authorList>
            <person name="Burstein D."/>
            <person name="Amaro F."/>
            <person name="Zusman T."/>
            <person name="Lifshitz Z."/>
            <person name="Cohen O."/>
            <person name="Gilbert J.A."/>
            <person name="Pupko T."/>
            <person name="Shuman H.A."/>
            <person name="Segal G."/>
        </authorList>
    </citation>
    <scope>NUCLEOTIDE SEQUENCE [LARGE SCALE GENOMIC DNA]</scope>
    <source>
        <strain evidence="1 2">Mt.St.Helens-4</strain>
    </source>
</reference>
<dbReference type="Proteomes" id="UP000054621">
    <property type="component" value="Unassembled WGS sequence"/>
</dbReference>
<proteinExistence type="predicted"/>
<protein>
    <submittedName>
        <fullName evidence="1">Coiled-coil protein</fullName>
    </submittedName>
</protein>
<accession>A0A0W0YRZ1</accession>
<organism evidence="1 2">
    <name type="scientific">Legionella sainthelensi</name>
    <dbReference type="NCBI Taxonomy" id="28087"/>
    <lineage>
        <taxon>Bacteria</taxon>
        <taxon>Pseudomonadati</taxon>
        <taxon>Pseudomonadota</taxon>
        <taxon>Gammaproteobacteria</taxon>
        <taxon>Legionellales</taxon>
        <taxon>Legionellaceae</taxon>
        <taxon>Legionella</taxon>
    </lineage>
</organism>
<gene>
    <name evidence="1" type="ORF">Lsai_0527</name>
</gene>
<dbReference type="PATRIC" id="fig|28087.4.peg.555"/>
<comment type="caution">
    <text evidence="1">The sequence shown here is derived from an EMBL/GenBank/DDBJ whole genome shotgun (WGS) entry which is preliminary data.</text>
</comment>
<dbReference type="EMBL" id="LNYV01000005">
    <property type="protein sequence ID" value="KTD59616.1"/>
    <property type="molecule type" value="Genomic_DNA"/>
</dbReference>
<dbReference type="eggNOG" id="ENOG5031U8T">
    <property type="taxonomic scope" value="Bacteria"/>
</dbReference>
<name>A0A0W0YRZ1_9GAMM</name>
<dbReference type="OrthoDB" id="5653659at2"/>
<dbReference type="STRING" id="28087.Lsai_0527"/>